<evidence type="ECO:0000256" key="5">
    <source>
        <dbReference type="ARBA" id="ARBA00022803"/>
    </source>
</evidence>
<dbReference type="InterPro" id="IPR004864">
    <property type="entry name" value="LEA_2"/>
</dbReference>
<dbReference type="PANTHER" id="PTHR12428">
    <property type="entry name" value="OXA1"/>
    <property type="match status" value="1"/>
</dbReference>
<evidence type="ECO:0000313" key="13">
    <source>
        <dbReference type="Proteomes" id="UP000516314"/>
    </source>
</evidence>
<gene>
    <name evidence="12" type="ORF">AT9943_LOCUS12726</name>
</gene>
<dbReference type="SUPFAM" id="SSF117070">
    <property type="entry name" value="LEA14-like"/>
    <property type="match status" value="1"/>
</dbReference>
<dbReference type="InterPro" id="IPR001708">
    <property type="entry name" value="YidC/ALB3/OXA1/COX18"/>
</dbReference>
<dbReference type="GO" id="GO:0016020">
    <property type="term" value="C:membrane"/>
    <property type="evidence" value="ECO:0007669"/>
    <property type="project" value="UniProtKB-SubCell"/>
</dbReference>
<dbReference type="InterPro" id="IPR013990">
    <property type="entry name" value="WHy-dom"/>
</dbReference>
<protein>
    <submittedName>
        <fullName evidence="12">(thale cress) hypothetical protein</fullName>
    </submittedName>
</protein>
<dbReference type="EMBL" id="LR881468">
    <property type="protein sequence ID" value="CAD5324847.1"/>
    <property type="molecule type" value="Genomic_DNA"/>
</dbReference>
<keyword evidence="8 10" id="KW-0472">Membrane</keyword>
<feature type="compositionally biased region" description="Low complexity" evidence="9">
    <location>
        <begin position="637"/>
        <end position="648"/>
    </location>
</feature>
<evidence type="ECO:0000256" key="6">
    <source>
        <dbReference type="ARBA" id="ARBA00022946"/>
    </source>
</evidence>
<feature type="transmembrane region" description="Helical" evidence="10">
    <location>
        <begin position="218"/>
        <end position="241"/>
    </location>
</feature>
<evidence type="ECO:0000256" key="3">
    <source>
        <dbReference type="ARBA" id="ARBA00022692"/>
    </source>
</evidence>
<keyword evidence="5" id="KW-0802">TPR repeat</keyword>
<keyword evidence="4" id="KW-0677">Repeat</keyword>
<dbReference type="InterPro" id="IPR011990">
    <property type="entry name" value="TPR-like_helical_dom_sf"/>
</dbReference>
<dbReference type="AlphaFoldDB" id="A0A7G2ERH4"/>
<feature type="region of interest" description="Disordered" evidence="9">
    <location>
        <begin position="629"/>
        <end position="648"/>
    </location>
</feature>
<keyword evidence="6" id="KW-0809">Transit peptide</keyword>
<dbReference type="GO" id="GO:0051205">
    <property type="term" value="P:protein insertion into membrane"/>
    <property type="evidence" value="ECO:0007669"/>
    <property type="project" value="UniProtKB-ARBA"/>
</dbReference>
<organism evidence="12 13">
    <name type="scientific">Arabidopsis thaliana</name>
    <name type="common">Mouse-ear cress</name>
    <dbReference type="NCBI Taxonomy" id="3702"/>
    <lineage>
        <taxon>Eukaryota</taxon>
        <taxon>Viridiplantae</taxon>
        <taxon>Streptophyta</taxon>
        <taxon>Embryophyta</taxon>
        <taxon>Tracheophyta</taxon>
        <taxon>Spermatophyta</taxon>
        <taxon>Magnoliopsida</taxon>
        <taxon>eudicotyledons</taxon>
        <taxon>Gunneridae</taxon>
        <taxon>Pentapetalae</taxon>
        <taxon>rosids</taxon>
        <taxon>malvids</taxon>
        <taxon>Brassicales</taxon>
        <taxon>Brassicaceae</taxon>
        <taxon>Camelineae</taxon>
        <taxon>Arabidopsis</taxon>
    </lineage>
</organism>
<reference evidence="12 13" key="1">
    <citation type="submission" date="2020-09" db="EMBL/GenBank/DDBJ databases">
        <authorList>
            <person name="Ashkenazy H."/>
        </authorList>
    </citation>
    <scope>NUCLEOTIDE SEQUENCE [LARGE SCALE GENOMIC DNA]</scope>
    <source>
        <strain evidence="13">cv. Cdm-0</strain>
    </source>
</reference>
<evidence type="ECO:0000256" key="9">
    <source>
        <dbReference type="SAM" id="MobiDB-lite"/>
    </source>
</evidence>
<sequence length="648" mass="71823">MGSRDQKVKWSWSSALIGAASATAAASLLSAKPKDPTFHLISIDLTSLKLNLPVLDAELMLTVHVTNPNIAAIHYSSTKMTILYDGTVLGSAEVKAGSQPARSCQLLRLPARLDGMELAQHARQFFSDVAKREMKLEAKLTIEGAAKVLWWDHSFRVHVDSFVTVDPVFLDVIGQENNLGSNGYGLEFGDLSQDLSNYDYLTQPVISLLDSYHDITGLPWWVVIATSTVAFRTALLPILILQRKQTKRISQFLPKLPPFWPPQGSGRSVIDQLKLFRKERKDIGCPSFLWVPAYFSIQISCFLLWITSIRRMSLDHHPGFDSGGALWFQNLTEIPNGLYGPLFPFLIAGLHYTNTQITFTASSVHKVDKFTELAKAYKTFLNLLTCALYFLSFQMPQGSLLYWATNLSFSIAQQSILNHPVVSAKLGLQANDSVQKEAGNPILTNINEAKLTDPSSKGRLISVHNLTPKELVALSAKYLSGGHKDKSIPLLRLALEKDPEYLQAMVILGQALYQKDQFAEAAKCLEQAASKLLDTSPTEVEEVDLLIVASQWAGVSNIRQGKTSEGITHLERVANMKEPDDPKSKAHYLDALVLYSSAIFNEGRREEAAKYLRRVVAYDPSFSELLKQCEEDDTIPTSSSSNSTSKTS</sequence>
<feature type="transmembrane region" description="Helical" evidence="10">
    <location>
        <begin position="287"/>
        <end position="306"/>
    </location>
</feature>
<dbReference type="GO" id="GO:0005739">
    <property type="term" value="C:mitochondrion"/>
    <property type="evidence" value="ECO:0007669"/>
    <property type="project" value="GOC"/>
</dbReference>
<dbReference type="GO" id="GO:0032977">
    <property type="term" value="F:membrane insertase activity"/>
    <property type="evidence" value="ECO:0007669"/>
    <property type="project" value="InterPro"/>
</dbReference>
<keyword evidence="7 10" id="KW-1133">Transmembrane helix</keyword>
<dbReference type="PANTHER" id="PTHR12428:SF65">
    <property type="entry name" value="CYTOCHROME C OXIDASE ASSEMBLY PROTEIN COX18, MITOCHONDRIAL"/>
    <property type="match status" value="1"/>
</dbReference>
<dbReference type="CDD" id="cd20069">
    <property type="entry name" value="5TM_Oxa1-like"/>
    <property type="match status" value="1"/>
</dbReference>
<dbReference type="FunFam" id="1.25.40.10:FF:000816">
    <property type="entry name" value="ALBINO3-like protein 2, chloroplastic"/>
    <property type="match status" value="1"/>
</dbReference>
<dbReference type="SMART" id="SM00769">
    <property type="entry name" value="WHy"/>
    <property type="match status" value="1"/>
</dbReference>
<proteinExistence type="inferred from homology"/>
<keyword evidence="3 10" id="KW-0812">Transmembrane</keyword>
<evidence type="ECO:0000256" key="7">
    <source>
        <dbReference type="ARBA" id="ARBA00022989"/>
    </source>
</evidence>
<evidence type="ECO:0000259" key="11">
    <source>
        <dbReference type="SMART" id="SM00769"/>
    </source>
</evidence>
<accession>A0A7G2ERH4</accession>
<name>A0A7G2ERH4_ARATH</name>
<evidence type="ECO:0000256" key="1">
    <source>
        <dbReference type="ARBA" id="ARBA00004141"/>
    </source>
</evidence>
<evidence type="ECO:0000256" key="10">
    <source>
        <dbReference type="SAM" id="Phobius"/>
    </source>
</evidence>
<dbReference type="Pfam" id="PF03168">
    <property type="entry name" value="LEA_2"/>
    <property type="match status" value="1"/>
</dbReference>
<feature type="domain" description="Water stress and hypersensitive response" evidence="11">
    <location>
        <begin position="43"/>
        <end position="156"/>
    </location>
</feature>
<dbReference type="Gene3D" id="1.25.40.10">
    <property type="entry name" value="Tetratricopeptide repeat domain"/>
    <property type="match status" value="1"/>
</dbReference>
<dbReference type="SUPFAM" id="SSF48452">
    <property type="entry name" value="TPR-like"/>
    <property type="match status" value="1"/>
</dbReference>
<dbReference type="InterPro" id="IPR019734">
    <property type="entry name" value="TPR_rpt"/>
</dbReference>
<dbReference type="Gene3D" id="2.60.40.1820">
    <property type="match status" value="1"/>
</dbReference>
<comment type="similarity">
    <text evidence="2">Belongs to the OXA1/ALB3/YidC (TC 2.A.9.2) family.</text>
</comment>
<dbReference type="Pfam" id="PF13181">
    <property type="entry name" value="TPR_8"/>
    <property type="match status" value="1"/>
</dbReference>
<dbReference type="GO" id="GO:0009269">
    <property type="term" value="P:response to desiccation"/>
    <property type="evidence" value="ECO:0007669"/>
    <property type="project" value="InterPro"/>
</dbReference>
<evidence type="ECO:0000256" key="4">
    <source>
        <dbReference type="ARBA" id="ARBA00022737"/>
    </source>
</evidence>
<evidence type="ECO:0000313" key="12">
    <source>
        <dbReference type="EMBL" id="CAD5324847.1"/>
    </source>
</evidence>
<comment type="subcellular location">
    <subcellularLocation>
        <location evidence="1">Membrane</location>
        <topology evidence="1">Multi-pass membrane protein</topology>
    </subcellularLocation>
</comment>
<evidence type="ECO:0000256" key="2">
    <source>
        <dbReference type="ARBA" id="ARBA00010583"/>
    </source>
</evidence>
<dbReference type="GO" id="GO:0033617">
    <property type="term" value="P:mitochondrial respiratory chain complex IV assembly"/>
    <property type="evidence" value="ECO:0007669"/>
    <property type="project" value="UniProtKB-ARBA"/>
</dbReference>
<evidence type="ECO:0000256" key="8">
    <source>
        <dbReference type="ARBA" id="ARBA00023136"/>
    </source>
</evidence>
<dbReference type="Proteomes" id="UP000516314">
    <property type="component" value="Chromosome 3"/>
</dbReference>